<feature type="region of interest" description="Disordered" evidence="1">
    <location>
        <begin position="1"/>
        <end position="71"/>
    </location>
</feature>
<dbReference type="Proteomes" id="UP000315369">
    <property type="component" value="Unassembled WGS sequence"/>
</dbReference>
<evidence type="ECO:0000256" key="1">
    <source>
        <dbReference type="SAM" id="MobiDB-lite"/>
    </source>
</evidence>
<feature type="region of interest" description="Disordered" evidence="1">
    <location>
        <begin position="220"/>
        <end position="313"/>
    </location>
</feature>
<protein>
    <submittedName>
        <fullName evidence="2">DEAD/DEAH box helicase</fullName>
    </submittedName>
</protein>
<comment type="caution">
    <text evidence="2">The sequence shown here is derived from an EMBL/GenBank/DDBJ whole genome shotgun (WGS) entry which is preliminary data.</text>
</comment>
<feature type="compositionally biased region" description="Gly residues" evidence="1">
    <location>
        <begin position="1"/>
        <end position="23"/>
    </location>
</feature>
<evidence type="ECO:0000313" key="3">
    <source>
        <dbReference type="Proteomes" id="UP000315369"/>
    </source>
</evidence>
<proteinExistence type="predicted"/>
<keyword evidence="2" id="KW-0378">Hydrolase</keyword>
<feature type="compositionally biased region" description="Low complexity" evidence="1">
    <location>
        <begin position="135"/>
        <end position="189"/>
    </location>
</feature>
<feature type="compositionally biased region" description="Basic and acidic residues" evidence="1">
    <location>
        <begin position="243"/>
        <end position="313"/>
    </location>
</feature>
<dbReference type="AlphaFoldDB" id="A0A540WNX3"/>
<feature type="compositionally biased region" description="Gly residues" evidence="1">
    <location>
        <begin position="31"/>
        <end position="47"/>
    </location>
</feature>
<keyword evidence="2" id="KW-0347">Helicase</keyword>
<feature type="region of interest" description="Disordered" evidence="1">
    <location>
        <begin position="592"/>
        <end position="630"/>
    </location>
</feature>
<dbReference type="EMBL" id="VIFM01000233">
    <property type="protein sequence ID" value="TQF10721.1"/>
    <property type="molecule type" value="Genomic_DNA"/>
</dbReference>
<dbReference type="OrthoDB" id="5493167at2"/>
<accession>A0A540WNX3</accession>
<feature type="region of interest" description="Disordered" evidence="1">
    <location>
        <begin position="128"/>
        <end position="190"/>
    </location>
</feature>
<name>A0A540WNX3_9BACT</name>
<evidence type="ECO:0000313" key="2">
    <source>
        <dbReference type="EMBL" id="TQF10721.1"/>
    </source>
</evidence>
<keyword evidence="2" id="KW-0547">Nucleotide-binding</keyword>
<reference evidence="2 3" key="1">
    <citation type="submission" date="2019-06" db="EMBL/GenBank/DDBJ databases">
        <authorList>
            <person name="Livingstone P."/>
            <person name="Whitworth D."/>
        </authorList>
    </citation>
    <scope>NUCLEOTIDE SEQUENCE [LARGE SCALE GENOMIC DNA]</scope>
    <source>
        <strain evidence="2 3">AM401</strain>
    </source>
</reference>
<feature type="compositionally biased region" description="Basic and acidic residues" evidence="1">
    <location>
        <begin position="48"/>
        <end position="63"/>
    </location>
</feature>
<organism evidence="2 3">
    <name type="scientific">Myxococcus llanfairpwllgwyngyllgogerychwyrndrobwllllantysiliogogogochensis</name>
    <dbReference type="NCBI Taxonomy" id="2590453"/>
    <lineage>
        <taxon>Bacteria</taxon>
        <taxon>Pseudomonadati</taxon>
        <taxon>Myxococcota</taxon>
        <taxon>Myxococcia</taxon>
        <taxon>Myxococcales</taxon>
        <taxon>Cystobacterineae</taxon>
        <taxon>Myxococcaceae</taxon>
        <taxon>Myxococcus</taxon>
    </lineage>
</organism>
<keyword evidence="2" id="KW-0067">ATP-binding</keyword>
<dbReference type="GO" id="GO:0004386">
    <property type="term" value="F:helicase activity"/>
    <property type="evidence" value="ECO:0007669"/>
    <property type="project" value="UniProtKB-KW"/>
</dbReference>
<sequence>MPQENGSGGPRQGGRGRDGGAPGQGPRRDGPGGGFGGRGGPGGPGGRGEGRGRDGRGRGRDEGPVGPGQRVISELSVLEKALSKTDFVAEKGPLQAIVRSLRPMRLKSLEDLDLNTRGRLITTMLRVQRQPKPAAPDASAPAEASAPVEATEAPAEAAAPAEGTEGAVAEGETGAAPAEAAAPAGPAVDPAKEKFDAWTDVLFLVGQVWRAAGDRERAEVAFAASGRQPGPEVEEPAAPAARTEARPERGERRERPERGERRERGERPERGAAGERRERPERGAAGERRERPERGAAGERPERGERRPMPELTGDWKEQAKQLEGMGRTRDAARLHERNNGFADATRLFEAGGDLKSALRTALAGSDNDAARRLVGTLPPDQLAPTLEKAGAYELLMEHYVGKGDFENVARLYERARQFDQAALAYERAGKLTLARKAYERSRDMASANRIRGLEVKSLVERGDRLGAATLLVAAGQRREAVEVLGTLPPPKAFHFMQRLKLDEEAKELAQRELARAEQEQKPAGRARWLELLGDVAASAEAWEAAGRKDKALPLHEKLGNLPRAAQLAEELQQRDKAVALYTQLNDSAGVERAKALPETPVAPPASAESSEGGAGGEDGDVPSDASSAE</sequence>
<keyword evidence="3" id="KW-1185">Reference proteome</keyword>
<gene>
    <name evidence="2" type="ORF">FJV41_37925</name>
</gene>